<dbReference type="InterPro" id="IPR000086">
    <property type="entry name" value="NUDIX_hydrolase_dom"/>
</dbReference>
<dbReference type="PANTHER" id="PTHR43736:SF1">
    <property type="entry name" value="DIHYDRONEOPTERIN TRIPHOSPHATE DIPHOSPHATASE"/>
    <property type="match status" value="1"/>
</dbReference>
<dbReference type="InterPro" id="IPR015797">
    <property type="entry name" value="NUDIX_hydrolase-like_dom_sf"/>
</dbReference>
<dbReference type="CDD" id="cd18873">
    <property type="entry name" value="NUDIX_NadM_like"/>
    <property type="match status" value="1"/>
</dbReference>
<dbReference type="AlphaFoldDB" id="A0A1F7W8Q6"/>
<feature type="domain" description="Nudix hydrolase" evidence="1">
    <location>
        <begin position="1"/>
        <end position="137"/>
    </location>
</feature>
<sequence>MLSADIVVLYKRNDNTYDILLIRRGGETERGKLALPGGKKNAKDGTIAVTAQRELYEEVGIHAELDELSVYGVLDGPGRDPRGDNRTSIVHILDASPAQVRDARAGDDASELVRMPLANVQPNLMAFDHAKVIERLQSDYA</sequence>
<dbReference type="SUPFAM" id="SSF55811">
    <property type="entry name" value="Nudix"/>
    <property type="match status" value="1"/>
</dbReference>
<dbReference type="Pfam" id="PF00293">
    <property type="entry name" value="NUDIX"/>
    <property type="match status" value="1"/>
</dbReference>
<gene>
    <name evidence="2" type="ORF">A2304_03265</name>
</gene>
<evidence type="ECO:0000313" key="3">
    <source>
        <dbReference type="Proteomes" id="UP000176501"/>
    </source>
</evidence>
<dbReference type="EMBL" id="MGFE01000009">
    <property type="protein sequence ID" value="OGL99160.1"/>
    <property type="molecule type" value="Genomic_DNA"/>
</dbReference>
<evidence type="ECO:0000313" key="2">
    <source>
        <dbReference type="EMBL" id="OGL99160.1"/>
    </source>
</evidence>
<name>A0A1F7W8Q6_9BACT</name>
<comment type="caution">
    <text evidence="2">The sequence shown here is derived from an EMBL/GenBank/DDBJ whole genome shotgun (WGS) entry which is preliminary data.</text>
</comment>
<dbReference type="Gene3D" id="3.90.79.10">
    <property type="entry name" value="Nucleoside Triphosphate Pyrophosphohydrolase"/>
    <property type="match status" value="1"/>
</dbReference>
<accession>A0A1F7W8Q6</accession>
<organism evidence="2 3">
    <name type="scientific">Candidatus Uhrbacteria bacterium RIFOXYB2_FULL_57_15</name>
    <dbReference type="NCBI Taxonomy" id="1802422"/>
    <lineage>
        <taxon>Bacteria</taxon>
        <taxon>Candidatus Uhriibacteriota</taxon>
    </lineage>
</organism>
<dbReference type="Proteomes" id="UP000176501">
    <property type="component" value="Unassembled WGS sequence"/>
</dbReference>
<proteinExistence type="predicted"/>
<evidence type="ECO:0000259" key="1">
    <source>
        <dbReference type="PROSITE" id="PS51462"/>
    </source>
</evidence>
<dbReference type="PROSITE" id="PS51462">
    <property type="entry name" value="NUDIX"/>
    <property type="match status" value="1"/>
</dbReference>
<dbReference type="PANTHER" id="PTHR43736">
    <property type="entry name" value="ADP-RIBOSE PYROPHOSPHATASE"/>
    <property type="match status" value="1"/>
</dbReference>
<reference evidence="2 3" key="1">
    <citation type="journal article" date="2016" name="Nat. Commun.">
        <title>Thousands of microbial genomes shed light on interconnected biogeochemical processes in an aquifer system.</title>
        <authorList>
            <person name="Anantharaman K."/>
            <person name="Brown C.T."/>
            <person name="Hug L.A."/>
            <person name="Sharon I."/>
            <person name="Castelle C.J."/>
            <person name="Probst A.J."/>
            <person name="Thomas B.C."/>
            <person name="Singh A."/>
            <person name="Wilkins M.J."/>
            <person name="Karaoz U."/>
            <person name="Brodie E.L."/>
            <person name="Williams K.H."/>
            <person name="Hubbard S.S."/>
            <person name="Banfield J.F."/>
        </authorList>
    </citation>
    <scope>NUCLEOTIDE SEQUENCE [LARGE SCALE GENOMIC DNA]</scope>
</reference>
<protein>
    <recommendedName>
        <fullName evidence="1">Nudix hydrolase domain-containing protein</fullName>
    </recommendedName>
</protein>